<dbReference type="GO" id="GO:0005524">
    <property type="term" value="F:ATP binding"/>
    <property type="evidence" value="ECO:0007669"/>
    <property type="project" value="UniProtKB-KW"/>
</dbReference>
<evidence type="ECO:0000256" key="7">
    <source>
        <dbReference type="ARBA" id="ARBA00022840"/>
    </source>
</evidence>
<dbReference type="PANTHER" id="PTHR24421">
    <property type="entry name" value="NITRATE/NITRITE SENSOR PROTEIN NARX-RELATED"/>
    <property type="match status" value="1"/>
</dbReference>
<dbReference type="InterPro" id="IPR005467">
    <property type="entry name" value="His_kinase_dom"/>
</dbReference>
<evidence type="ECO:0000256" key="9">
    <source>
        <dbReference type="PROSITE-ProRule" id="PRU00339"/>
    </source>
</evidence>
<dbReference type="Pfam" id="PF07730">
    <property type="entry name" value="HisKA_3"/>
    <property type="match status" value="1"/>
</dbReference>
<dbReference type="InterPro" id="IPR003594">
    <property type="entry name" value="HATPase_dom"/>
</dbReference>
<organism evidence="13 14">
    <name type="scientific">Polaribacter vadi</name>
    <dbReference type="NCBI Taxonomy" id="1774273"/>
    <lineage>
        <taxon>Bacteria</taxon>
        <taxon>Pseudomonadati</taxon>
        <taxon>Bacteroidota</taxon>
        <taxon>Flavobacteriia</taxon>
        <taxon>Flavobacteriales</taxon>
        <taxon>Flavobacteriaceae</taxon>
    </lineage>
</organism>
<reference evidence="14" key="1">
    <citation type="submission" date="2016-02" db="EMBL/GenBank/DDBJ databases">
        <authorList>
            <person name="Shin S.-K."/>
            <person name="Yi H."/>
            <person name="Kim E."/>
        </authorList>
    </citation>
    <scope>NUCLEOTIDE SEQUENCE [LARGE SCALE GENOMIC DNA]</scope>
    <source>
        <strain evidence="14">LPB0003</strain>
    </source>
</reference>
<keyword evidence="11" id="KW-0472">Membrane</keyword>
<sequence length="722" mass="82655">MKFLIKIKILNCIPNYQSFMENIKSNILILLLLFSLSNLSQNRKIDSLKTKLNVTFNEKEKADILMLLVDNYFNTNKDSAEIYIQKTIQLTEGKENLKTPNIHSILKFAQLYIVKGDYVKSQAKYDLAWSKMKGEYNYFLYNKYYGDLGVLNFYKGDFESALKSFTAGLELAEKEKNEADQLRFLNNKALAMSYLGKAESSLDVHKKAISLAEKLNDSTALGKSFNNIGLIYEDMKEYQKALEFYKQALEIKKNGKSQVDVANSLYNVAGMYKEIGEKEKDTSLYSKAENYYQKSLNIAKKIDYGKVVLFSKTGIAQLATVRNQHEKAISIYKSVIIDAEKTNDAQTLRVCYLNLGINYLKLKQINIAESYLLKALPLIENANNPADKAKIYKNLSSVYAEKKQFPKAYTYFQKQYDLENELSKNSLQTKISDFEVKYETAKKEKEIAQQKEELLEKELAIKNRNLYTLLLASALLILGIIFFGIYKKNQFKRKQLQKEIDLKDALATIKTQNRLQEQRLRISRDLHDNIGSQLTFIISSIDNLKFVSKGENDKLKDKLSNISSFTSGTIHELRDTIWAMNKSKISVEDLHSRILSFIEKAKIAVPELEFEILYTINKNTSFSSLIGMNLFRVIQEAINNAIKYAEASKLEIHLKKEQQNFVISIIDNGKGFNINTVDLGNGLSNMEKRMSDIDGKVSINSKEKIGTEIKLEIALENTSNDV</sequence>
<evidence type="ECO:0000256" key="4">
    <source>
        <dbReference type="ARBA" id="ARBA00022679"/>
    </source>
</evidence>
<dbReference type="Pfam" id="PF13424">
    <property type="entry name" value="TPR_12"/>
    <property type="match status" value="1"/>
</dbReference>
<protein>
    <recommendedName>
        <fullName evidence="2">histidine kinase</fullName>
        <ecNumber evidence="2">2.7.13.3</ecNumber>
    </recommendedName>
</protein>
<evidence type="ECO:0000313" key="14">
    <source>
        <dbReference type="Proteomes" id="UP000092584"/>
    </source>
</evidence>
<dbReference type="Pfam" id="PF02518">
    <property type="entry name" value="HATPase_c"/>
    <property type="match status" value="1"/>
</dbReference>
<dbReference type="STRING" id="1774273.LPB03_08890"/>
<keyword evidence="10" id="KW-0175">Coiled coil</keyword>
<evidence type="ECO:0000256" key="5">
    <source>
        <dbReference type="ARBA" id="ARBA00022741"/>
    </source>
</evidence>
<dbReference type="GO" id="GO:0046983">
    <property type="term" value="F:protein dimerization activity"/>
    <property type="evidence" value="ECO:0007669"/>
    <property type="project" value="InterPro"/>
</dbReference>
<evidence type="ECO:0000313" key="13">
    <source>
        <dbReference type="EMBL" id="OBY66537.1"/>
    </source>
</evidence>
<feature type="repeat" description="TPR" evidence="9">
    <location>
        <begin position="389"/>
        <end position="422"/>
    </location>
</feature>
<dbReference type="Gene3D" id="3.30.565.10">
    <property type="entry name" value="Histidine kinase-like ATPase, C-terminal domain"/>
    <property type="match status" value="1"/>
</dbReference>
<dbReference type="PROSITE" id="PS50109">
    <property type="entry name" value="HIS_KIN"/>
    <property type="match status" value="1"/>
</dbReference>
<dbReference type="SMART" id="SM00028">
    <property type="entry name" value="TPR"/>
    <property type="match status" value="6"/>
</dbReference>
<comment type="catalytic activity">
    <reaction evidence="1">
        <text>ATP + protein L-histidine = ADP + protein N-phospho-L-histidine.</text>
        <dbReference type="EC" id="2.7.13.3"/>
    </reaction>
</comment>
<dbReference type="SUPFAM" id="SSF48452">
    <property type="entry name" value="TPR-like"/>
    <property type="match status" value="3"/>
</dbReference>
<dbReference type="GO" id="GO:0000155">
    <property type="term" value="F:phosphorelay sensor kinase activity"/>
    <property type="evidence" value="ECO:0007669"/>
    <property type="project" value="InterPro"/>
</dbReference>
<evidence type="ECO:0000256" key="11">
    <source>
        <dbReference type="SAM" id="Phobius"/>
    </source>
</evidence>
<dbReference type="InterPro" id="IPR011990">
    <property type="entry name" value="TPR-like_helical_dom_sf"/>
</dbReference>
<keyword evidence="3" id="KW-0597">Phosphoprotein</keyword>
<feature type="transmembrane region" description="Helical" evidence="11">
    <location>
        <begin position="466"/>
        <end position="486"/>
    </location>
</feature>
<keyword evidence="6" id="KW-0418">Kinase</keyword>
<evidence type="ECO:0000256" key="6">
    <source>
        <dbReference type="ARBA" id="ARBA00022777"/>
    </source>
</evidence>
<dbReference type="EMBL" id="LSFM01000001">
    <property type="protein sequence ID" value="OBY66537.1"/>
    <property type="molecule type" value="Genomic_DNA"/>
</dbReference>
<name>A0A1B8U3U2_9FLAO</name>
<evidence type="ECO:0000256" key="3">
    <source>
        <dbReference type="ARBA" id="ARBA00022553"/>
    </source>
</evidence>
<dbReference type="EC" id="2.7.13.3" evidence="2"/>
<keyword evidence="9" id="KW-0802">TPR repeat</keyword>
<dbReference type="KEGG" id="pob:LPB03_08890"/>
<dbReference type="InterPro" id="IPR036890">
    <property type="entry name" value="HATPase_C_sf"/>
</dbReference>
<dbReference type="InterPro" id="IPR011712">
    <property type="entry name" value="Sig_transdc_His_kin_sub3_dim/P"/>
</dbReference>
<dbReference type="PANTHER" id="PTHR24421:SF10">
    <property type="entry name" value="NITRATE_NITRITE SENSOR PROTEIN NARQ"/>
    <property type="match status" value="1"/>
</dbReference>
<keyword evidence="14" id="KW-1185">Reference proteome</keyword>
<dbReference type="AlphaFoldDB" id="A0A1B8U3U2"/>
<accession>A0A1B8U3U2</accession>
<evidence type="ECO:0000256" key="8">
    <source>
        <dbReference type="ARBA" id="ARBA00023012"/>
    </source>
</evidence>
<keyword evidence="11" id="KW-0812">Transmembrane</keyword>
<dbReference type="GO" id="GO:0016020">
    <property type="term" value="C:membrane"/>
    <property type="evidence" value="ECO:0007669"/>
    <property type="project" value="InterPro"/>
</dbReference>
<dbReference type="Gene3D" id="1.20.5.1930">
    <property type="match status" value="1"/>
</dbReference>
<keyword evidence="7" id="KW-0067">ATP-binding</keyword>
<dbReference type="CDD" id="cd16917">
    <property type="entry name" value="HATPase_UhpB-NarQ-NarX-like"/>
    <property type="match status" value="1"/>
</dbReference>
<evidence type="ECO:0000256" key="2">
    <source>
        <dbReference type="ARBA" id="ARBA00012438"/>
    </source>
</evidence>
<keyword evidence="4" id="KW-0808">Transferase</keyword>
<gene>
    <name evidence="13" type="ORF">LPB3_00645</name>
</gene>
<dbReference type="SUPFAM" id="SSF55874">
    <property type="entry name" value="ATPase domain of HSP90 chaperone/DNA topoisomerase II/histidine kinase"/>
    <property type="match status" value="1"/>
</dbReference>
<feature type="coiled-coil region" evidence="10">
    <location>
        <begin position="424"/>
        <end position="465"/>
    </location>
</feature>
<dbReference type="InterPro" id="IPR019734">
    <property type="entry name" value="TPR_rpt"/>
</dbReference>
<feature type="repeat" description="TPR" evidence="9">
    <location>
        <begin position="142"/>
        <end position="175"/>
    </location>
</feature>
<dbReference type="Gene3D" id="1.25.40.10">
    <property type="entry name" value="Tetratricopeptide repeat domain"/>
    <property type="match status" value="2"/>
</dbReference>
<evidence type="ECO:0000256" key="10">
    <source>
        <dbReference type="SAM" id="Coils"/>
    </source>
</evidence>
<evidence type="ECO:0000259" key="12">
    <source>
        <dbReference type="PROSITE" id="PS50109"/>
    </source>
</evidence>
<feature type="repeat" description="TPR" evidence="9">
    <location>
        <begin position="222"/>
        <end position="255"/>
    </location>
</feature>
<keyword evidence="11" id="KW-1133">Transmembrane helix</keyword>
<keyword evidence="8" id="KW-0902">Two-component regulatory system</keyword>
<feature type="domain" description="Histidine kinase" evidence="12">
    <location>
        <begin position="525"/>
        <end position="717"/>
    </location>
</feature>
<dbReference type="Proteomes" id="UP000092584">
    <property type="component" value="Unassembled WGS sequence"/>
</dbReference>
<keyword evidence="5" id="KW-0547">Nucleotide-binding</keyword>
<evidence type="ECO:0000256" key="1">
    <source>
        <dbReference type="ARBA" id="ARBA00000085"/>
    </source>
</evidence>
<dbReference type="PROSITE" id="PS50005">
    <property type="entry name" value="TPR"/>
    <property type="match status" value="3"/>
</dbReference>
<dbReference type="PROSITE" id="PS50293">
    <property type="entry name" value="TPR_REGION"/>
    <property type="match status" value="1"/>
</dbReference>
<comment type="caution">
    <text evidence="13">The sequence shown here is derived from an EMBL/GenBank/DDBJ whole genome shotgun (WGS) entry which is preliminary data.</text>
</comment>
<dbReference type="SMART" id="SM00387">
    <property type="entry name" value="HATPase_c"/>
    <property type="match status" value="1"/>
</dbReference>
<proteinExistence type="predicted"/>
<dbReference type="InterPro" id="IPR050482">
    <property type="entry name" value="Sensor_HK_TwoCompSys"/>
</dbReference>